<dbReference type="Proteomes" id="UP001497497">
    <property type="component" value="Unassembled WGS sequence"/>
</dbReference>
<comment type="caution">
    <text evidence="2">The sequence shown here is derived from an EMBL/GenBank/DDBJ whole genome shotgun (WGS) entry which is preliminary data.</text>
</comment>
<proteinExistence type="predicted"/>
<feature type="signal peptide" evidence="1">
    <location>
        <begin position="1"/>
        <end position="21"/>
    </location>
</feature>
<keyword evidence="1" id="KW-0732">Signal</keyword>
<feature type="chain" id="PRO_5043920653" evidence="1">
    <location>
        <begin position="22"/>
        <end position="115"/>
    </location>
</feature>
<protein>
    <submittedName>
        <fullName evidence="2">Uncharacterized protein</fullName>
    </submittedName>
</protein>
<sequence>MKSSFLLTFIVVCNLCWLVTSLPAYSELSEREIGEALATDVERALETLDQVLNQVNRETSPERRDWWGNVWNNVKDYWKTNKNEIITTTAQILLGKRHPVFLSSDVNRPLLGSLE</sequence>
<accession>A0AAV2HXL5</accession>
<evidence type="ECO:0000256" key="1">
    <source>
        <dbReference type="SAM" id="SignalP"/>
    </source>
</evidence>
<evidence type="ECO:0000313" key="3">
    <source>
        <dbReference type="Proteomes" id="UP001497497"/>
    </source>
</evidence>
<evidence type="ECO:0000313" key="2">
    <source>
        <dbReference type="EMBL" id="CAL1538942.1"/>
    </source>
</evidence>
<keyword evidence="3" id="KW-1185">Reference proteome</keyword>
<reference evidence="2 3" key="1">
    <citation type="submission" date="2024-04" db="EMBL/GenBank/DDBJ databases">
        <authorList>
            <consortium name="Genoscope - CEA"/>
            <person name="William W."/>
        </authorList>
    </citation>
    <scope>NUCLEOTIDE SEQUENCE [LARGE SCALE GENOMIC DNA]</scope>
</reference>
<name>A0AAV2HXL5_LYMST</name>
<gene>
    <name evidence="2" type="ORF">GSLYS_00012763001</name>
</gene>
<dbReference type="AlphaFoldDB" id="A0AAV2HXL5"/>
<dbReference type="EMBL" id="CAXITT010000319">
    <property type="protein sequence ID" value="CAL1538942.1"/>
    <property type="molecule type" value="Genomic_DNA"/>
</dbReference>
<organism evidence="2 3">
    <name type="scientific">Lymnaea stagnalis</name>
    <name type="common">Great pond snail</name>
    <name type="synonym">Helix stagnalis</name>
    <dbReference type="NCBI Taxonomy" id="6523"/>
    <lineage>
        <taxon>Eukaryota</taxon>
        <taxon>Metazoa</taxon>
        <taxon>Spiralia</taxon>
        <taxon>Lophotrochozoa</taxon>
        <taxon>Mollusca</taxon>
        <taxon>Gastropoda</taxon>
        <taxon>Heterobranchia</taxon>
        <taxon>Euthyneura</taxon>
        <taxon>Panpulmonata</taxon>
        <taxon>Hygrophila</taxon>
        <taxon>Lymnaeoidea</taxon>
        <taxon>Lymnaeidae</taxon>
        <taxon>Lymnaea</taxon>
    </lineage>
</organism>